<dbReference type="Gene3D" id="3.30.565.10">
    <property type="entry name" value="Histidine kinase-like ATPase, C-terminal domain"/>
    <property type="match status" value="1"/>
</dbReference>
<dbReference type="PRINTS" id="PR00344">
    <property type="entry name" value="BCTRLSENSOR"/>
</dbReference>
<feature type="domain" description="Histidine kinase" evidence="7">
    <location>
        <begin position="394"/>
        <end position="605"/>
    </location>
</feature>
<dbReference type="EC" id="2.7.13.3" evidence="3"/>
<evidence type="ECO:0000256" key="4">
    <source>
        <dbReference type="ARBA" id="ARBA00022553"/>
    </source>
</evidence>
<evidence type="ECO:0000256" key="6">
    <source>
        <dbReference type="ARBA" id="ARBA00022840"/>
    </source>
</evidence>
<comment type="similarity">
    <text evidence="2">Belongs to the ABC transporter superfamily. AI-2 autoinducer porter (TC 3.A.1.2.8) family.</text>
</comment>
<dbReference type="PANTHER" id="PTHR43790:SF2">
    <property type="entry name" value="AUTOINDUCER 2 IMPORT ATP-BINDING PROTEIN LSRA"/>
    <property type="match status" value="1"/>
</dbReference>
<keyword evidence="4" id="KW-0597">Phosphoprotein</keyword>
<evidence type="ECO:0000313" key="9">
    <source>
        <dbReference type="EMBL" id="QEN09511.1"/>
    </source>
</evidence>
<name>A0A5C1QP99_9SPIO</name>
<dbReference type="PROSITE" id="PS50893">
    <property type="entry name" value="ABC_TRANSPORTER_2"/>
    <property type="match status" value="1"/>
</dbReference>
<dbReference type="InterPro" id="IPR000014">
    <property type="entry name" value="PAS"/>
</dbReference>
<gene>
    <name evidence="9" type="ORF">EXM22_16545</name>
</gene>
<keyword evidence="10" id="KW-1185">Reference proteome</keyword>
<dbReference type="SUPFAM" id="SSF47384">
    <property type="entry name" value="Homodimeric domain of signal transducing histidine kinase"/>
    <property type="match status" value="1"/>
</dbReference>
<dbReference type="SUPFAM" id="SSF55785">
    <property type="entry name" value="PYP-like sensor domain (PAS domain)"/>
    <property type="match status" value="1"/>
</dbReference>
<dbReference type="SUPFAM" id="SSF52540">
    <property type="entry name" value="P-loop containing nucleoside triphosphate hydrolases"/>
    <property type="match status" value="1"/>
</dbReference>
<dbReference type="SMART" id="SM00382">
    <property type="entry name" value="AAA"/>
    <property type="match status" value="1"/>
</dbReference>
<dbReference type="AlphaFoldDB" id="A0A5C1QP99"/>
<dbReference type="Proteomes" id="UP000324209">
    <property type="component" value="Chromosome"/>
</dbReference>
<dbReference type="InterPro" id="IPR036890">
    <property type="entry name" value="HATPase_C_sf"/>
</dbReference>
<evidence type="ECO:0000256" key="3">
    <source>
        <dbReference type="ARBA" id="ARBA00012438"/>
    </source>
</evidence>
<sequence length="613" mass="69406">METSSLISLSNISHTYGSVKALDRVTWEMQPGEIHALIGEHGAGKSSLAHILSGFIQLKGEIFWKGELISPLNDQKARSLGIAFVTQGTELFNHLSVAYNLFNNHKDVFPGFFISQRKILAAAESYLRETGCTISPTKIVGDLSLPEKVMINILRQLHTKPELLILDEAIEKLTAIDLDLVLKLIRKMRDRGGTILFITHRIDDVYEFADRVTILRNGSVLITESVKNIDKINLIKLAYTQIVRNKSLTKLDKDFYHLLKYNEAILEFLPLALLVVNGEGHVKLLNHYGETFFHKKREVLLEAPFSEVFAEEDRGFSDEIYKILETKKWENLYQKHITIAGNKICCNVVIYPILDGNYYLGSIIIVDDISEQEKMREKIHFSEKLASIGLLAAGVAHEINNPLEIINNYLDVLKNRISNEESKTFLGYMEDELDSIEQIVSNLITFSEKNRYQDEKLNLQALVEQMLLLIKPNALQRGISIAVEIKTENPVILANRVKIKQVFLNILKNAFDAMPDGGEIHLVMDNKDNKFVRIRLLDSGIGLGERDIKDILLPFYTTKQEKEENMGLGLSIVFGILESYGGSIEIKNRRQVSGCEVTMILPLLKEKTDQPAG</sequence>
<feature type="domain" description="ABC transporter" evidence="8">
    <location>
        <begin position="7"/>
        <end position="242"/>
    </location>
</feature>
<dbReference type="InterPro" id="IPR003661">
    <property type="entry name" value="HisK_dim/P_dom"/>
</dbReference>
<dbReference type="InterPro" id="IPR005467">
    <property type="entry name" value="His_kinase_dom"/>
</dbReference>
<dbReference type="Pfam" id="PF00005">
    <property type="entry name" value="ABC_tran"/>
    <property type="match status" value="1"/>
</dbReference>
<dbReference type="GO" id="GO:0000155">
    <property type="term" value="F:phosphorelay sensor kinase activity"/>
    <property type="evidence" value="ECO:0007669"/>
    <property type="project" value="InterPro"/>
</dbReference>
<dbReference type="CDD" id="cd00082">
    <property type="entry name" value="HisKA"/>
    <property type="match status" value="1"/>
</dbReference>
<dbReference type="InterPro" id="IPR027417">
    <property type="entry name" value="P-loop_NTPase"/>
</dbReference>
<dbReference type="NCBIfam" id="TIGR00229">
    <property type="entry name" value="sensory_box"/>
    <property type="match status" value="1"/>
</dbReference>
<dbReference type="CDD" id="cd03216">
    <property type="entry name" value="ABC_Carb_Monos_I"/>
    <property type="match status" value="1"/>
</dbReference>
<comment type="catalytic activity">
    <reaction evidence="1">
        <text>ATP + protein L-histidine = ADP + protein N-phospho-L-histidine.</text>
        <dbReference type="EC" id="2.7.13.3"/>
    </reaction>
</comment>
<dbReference type="InterPro" id="IPR004358">
    <property type="entry name" value="Sig_transdc_His_kin-like_C"/>
</dbReference>
<dbReference type="InterPro" id="IPR003439">
    <property type="entry name" value="ABC_transporter-like_ATP-bd"/>
</dbReference>
<reference evidence="9 10" key="1">
    <citation type="submission" date="2019-02" db="EMBL/GenBank/DDBJ databases">
        <title>Complete Genome Sequence and Methylome Analysis of free living Spirochaetas.</title>
        <authorList>
            <person name="Fomenkov A."/>
            <person name="Dubinina G."/>
            <person name="Leshcheva N."/>
            <person name="Mikheeva N."/>
            <person name="Grabovich M."/>
            <person name="Vincze T."/>
            <person name="Roberts R.J."/>
        </authorList>
    </citation>
    <scope>NUCLEOTIDE SEQUENCE [LARGE SCALE GENOMIC DNA]</scope>
    <source>
        <strain evidence="9 10">K2</strain>
    </source>
</reference>
<dbReference type="PROSITE" id="PS50109">
    <property type="entry name" value="HIS_KIN"/>
    <property type="match status" value="1"/>
</dbReference>
<dbReference type="OrthoDB" id="366208at2"/>
<dbReference type="GO" id="GO:0005524">
    <property type="term" value="F:ATP binding"/>
    <property type="evidence" value="ECO:0007669"/>
    <property type="project" value="UniProtKB-KW"/>
</dbReference>
<evidence type="ECO:0000313" key="10">
    <source>
        <dbReference type="Proteomes" id="UP000324209"/>
    </source>
</evidence>
<dbReference type="GO" id="GO:0016887">
    <property type="term" value="F:ATP hydrolysis activity"/>
    <property type="evidence" value="ECO:0007669"/>
    <property type="project" value="InterPro"/>
</dbReference>
<protein>
    <recommendedName>
        <fullName evidence="3">histidine kinase</fullName>
        <ecNumber evidence="3">2.7.13.3</ecNumber>
    </recommendedName>
</protein>
<dbReference type="SUPFAM" id="SSF55874">
    <property type="entry name" value="ATPase domain of HSP90 chaperone/DNA topoisomerase II/histidine kinase"/>
    <property type="match status" value="1"/>
</dbReference>
<dbReference type="InterPro" id="IPR003593">
    <property type="entry name" value="AAA+_ATPase"/>
</dbReference>
<evidence type="ECO:0000259" key="8">
    <source>
        <dbReference type="PROSITE" id="PS50893"/>
    </source>
</evidence>
<evidence type="ECO:0000259" key="7">
    <source>
        <dbReference type="PROSITE" id="PS50109"/>
    </source>
</evidence>
<dbReference type="InterPro" id="IPR036097">
    <property type="entry name" value="HisK_dim/P_sf"/>
</dbReference>
<keyword evidence="6 9" id="KW-0067">ATP-binding</keyword>
<dbReference type="Gene3D" id="1.10.287.130">
    <property type="match status" value="1"/>
</dbReference>
<dbReference type="InterPro" id="IPR035965">
    <property type="entry name" value="PAS-like_dom_sf"/>
</dbReference>
<keyword evidence="5" id="KW-0547">Nucleotide-binding</keyword>
<dbReference type="InterPro" id="IPR003594">
    <property type="entry name" value="HATPase_dom"/>
</dbReference>
<dbReference type="PANTHER" id="PTHR43790">
    <property type="entry name" value="CARBOHYDRATE TRANSPORT ATP-BINDING PROTEIN MG119-RELATED"/>
    <property type="match status" value="1"/>
</dbReference>
<organism evidence="9 10">
    <name type="scientific">Oceanispirochaeta crateris</name>
    <dbReference type="NCBI Taxonomy" id="2518645"/>
    <lineage>
        <taxon>Bacteria</taxon>
        <taxon>Pseudomonadati</taxon>
        <taxon>Spirochaetota</taxon>
        <taxon>Spirochaetia</taxon>
        <taxon>Spirochaetales</taxon>
        <taxon>Spirochaetaceae</taxon>
        <taxon>Oceanispirochaeta</taxon>
    </lineage>
</organism>
<dbReference type="EMBL" id="CP036150">
    <property type="protein sequence ID" value="QEN09511.1"/>
    <property type="molecule type" value="Genomic_DNA"/>
</dbReference>
<evidence type="ECO:0000256" key="2">
    <source>
        <dbReference type="ARBA" id="ARBA00009404"/>
    </source>
</evidence>
<evidence type="ECO:0000256" key="5">
    <source>
        <dbReference type="ARBA" id="ARBA00022741"/>
    </source>
</evidence>
<dbReference type="Pfam" id="PF02518">
    <property type="entry name" value="HATPase_c"/>
    <property type="match status" value="1"/>
</dbReference>
<dbReference type="KEGG" id="ock:EXM22_16545"/>
<accession>A0A5C1QP99</accession>
<dbReference type="SMART" id="SM00387">
    <property type="entry name" value="HATPase_c"/>
    <property type="match status" value="1"/>
</dbReference>
<evidence type="ECO:0000256" key="1">
    <source>
        <dbReference type="ARBA" id="ARBA00000085"/>
    </source>
</evidence>
<dbReference type="SMART" id="SM00388">
    <property type="entry name" value="HisKA"/>
    <property type="match status" value="1"/>
</dbReference>
<dbReference type="InterPro" id="IPR050107">
    <property type="entry name" value="ABC_carbohydrate_import_ATPase"/>
</dbReference>
<dbReference type="Gene3D" id="3.30.450.20">
    <property type="entry name" value="PAS domain"/>
    <property type="match status" value="1"/>
</dbReference>
<dbReference type="Pfam" id="PF00512">
    <property type="entry name" value="HisKA"/>
    <property type="match status" value="1"/>
</dbReference>
<dbReference type="Gene3D" id="3.40.50.300">
    <property type="entry name" value="P-loop containing nucleotide triphosphate hydrolases"/>
    <property type="match status" value="1"/>
</dbReference>
<proteinExistence type="inferred from homology"/>